<feature type="domain" description="ABC transmembrane type-1" evidence="14">
    <location>
        <begin position="781"/>
        <end position="1068"/>
    </location>
</feature>
<feature type="transmembrane region" description="Helical" evidence="12">
    <location>
        <begin position="103"/>
        <end position="127"/>
    </location>
</feature>
<evidence type="ECO:0000256" key="9">
    <source>
        <dbReference type="ARBA" id="ARBA00023136"/>
    </source>
</evidence>
<feature type="transmembrane region" description="Helical" evidence="12">
    <location>
        <begin position="780"/>
        <end position="804"/>
    </location>
</feature>
<dbReference type="GO" id="GO:0015421">
    <property type="term" value="F:ABC-type oligopeptide transporter activity"/>
    <property type="evidence" value="ECO:0007669"/>
    <property type="project" value="TreeGrafter"/>
</dbReference>
<evidence type="ECO:0000256" key="4">
    <source>
        <dbReference type="ARBA" id="ARBA00022692"/>
    </source>
</evidence>
<proteinExistence type="inferred from homology"/>
<dbReference type="SMART" id="SM00382">
    <property type="entry name" value="AAA"/>
    <property type="match status" value="2"/>
</dbReference>
<evidence type="ECO:0000256" key="7">
    <source>
        <dbReference type="ARBA" id="ARBA00022840"/>
    </source>
</evidence>
<sequence>MRHDRNTWQVKVLWHPSPLASPLPSSFPSMSTEANIENEKAPPSPNGRFSWLKPKQSDKRDSASFISTGDPASIDVRVAAPVEDDLKSVSFFGLFRFSTRKELIFNGLALIAAIAAGSAQPLMSLLFGNLTQDFVNFSSALQNINPNDPQASAKIEEAARGFRHVSAKDASYLTFIGVGMFICTYIYIYTWVHTAESTAKRIRERYLKAILRQDIAFFDKVGAGEVTTRIQTDTHLVQQGLSEKVALVVSFFSAFVTGFVLAFVRNWRLALAMSSILPCIAITGAIMNKFVVKYTQLSLKHVAEGGNLAEEIVSTIRTAQAFGTQNVLASLYDVAVQKTYNVDRQGAVAHGIGLSCFFFSMYAAYGLAFSFGTTLINEGHADAGQIINVIMAVLIGSFSLALLAPELQAITTGRGAAAKIYATIDLVPSIDSASEEGLKPSTVVGEIRLENVDFNYPARPDVQILKNLSLTFPTGKTTALVGASGSGKSTIISLVERFYDPLAGSVCLDGVDIRELNVKWLRSQIGLVSQEPTLFSTTIRRNVEHGLVGTPHEHASSEEKLQIVKEACIKANADGFISKLPLGYDTVVGERGFLLSGGQKQRIAIARAIVSDPRVLLLDEATSALDTQSEGVVQNALDKAAAGRTTITIAHRLSTIRDADCIYVMGNGAVLERGKHDELLSNEDGAYARLVAAQRLRETRETIDIPGGQSSEKAVDSNADVEKAALEEVPLGRSNTHRSLASEILEERNAQGLSKHEKEYSTFYVFRRMGRINKAEWKNYVFGCLFAIGTGSVFPAFGIVWSQAVTSFSDSTAQERRHAGDRNGLWAFIIAVLAMISIGCQNFLFSASAASLSMKLRSLSLRAILRQDIEYFDRDEHSSGAIVSKLSSGPQKIFGLAGVTLGAIVQAFATLTVGLIISLIYIWKVGLVGLACVPFLMSTGYIRLRIIVLKDQKNKRAHEDSAQIACEAAGAIRTVQSLTREDDCLELYSKSLEVPLRNSNRTTIWSNLLYSLSQSFAFFTIALVFWYGSRLVSYQEFTSKQFFTGLMASVFGAIQAGNVFAFVPDISSARGAASDIIQLLDARPEVDAESTEGKIPQNVKGHIRLQDVHFRYPTRPGVRVLRGLNISVEPGTYVALVGASGCGKSTVIQLVERFYDPLSGAIYMDDQPISDLNIQEYRKQLALVSQEPTLYAGTIRFNVLLGATKPVSEVTQEELEKACQDANILEFIQSLPDGFETDVGGKGSQLSGGQKQRIAIARALLRDPKVLLLDEATSALDSSSEKIVQAALDKAAAGRTTIAIAHRLSTIQNADRIYFIKDGTVSESGTHDELLAKCGDYYEYVQLQALSKK</sequence>
<feature type="transmembrane region" description="Helical" evidence="12">
    <location>
        <begin position="1007"/>
        <end position="1029"/>
    </location>
</feature>
<dbReference type="PANTHER" id="PTHR43394:SF11">
    <property type="entry name" value="ATP-BINDING CASSETTE TRANSPORTER"/>
    <property type="match status" value="1"/>
</dbReference>
<feature type="transmembrane region" description="Helical" evidence="12">
    <location>
        <begin position="893"/>
        <end position="921"/>
    </location>
</feature>
<dbReference type="Pfam" id="PF00664">
    <property type="entry name" value="ABC_membrane"/>
    <property type="match status" value="2"/>
</dbReference>
<dbReference type="GO" id="GO:0005524">
    <property type="term" value="F:ATP binding"/>
    <property type="evidence" value="ECO:0007669"/>
    <property type="project" value="UniProtKB-KW"/>
</dbReference>
<feature type="transmembrane region" description="Helical" evidence="12">
    <location>
        <begin position="245"/>
        <end position="264"/>
    </location>
</feature>
<feature type="region of interest" description="Disordered" evidence="11">
    <location>
        <begin position="24"/>
        <end position="66"/>
    </location>
</feature>
<feature type="transmembrane region" description="Helical" evidence="12">
    <location>
        <begin position="927"/>
        <end position="946"/>
    </location>
</feature>
<dbReference type="InterPro" id="IPR003439">
    <property type="entry name" value="ABC_transporter-like_ATP-bd"/>
</dbReference>
<feature type="domain" description="ABC transmembrane type-1" evidence="14">
    <location>
        <begin position="108"/>
        <end position="412"/>
    </location>
</feature>
<dbReference type="SUPFAM" id="SSF90123">
    <property type="entry name" value="ABC transporter transmembrane region"/>
    <property type="match status" value="2"/>
</dbReference>
<comment type="subcellular location">
    <subcellularLocation>
        <location evidence="1">Cell membrane</location>
        <topology evidence="1">Multi-pass membrane protein</topology>
    </subcellularLocation>
</comment>
<evidence type="ECO:0000256" key="2">
    <source>
        <dbReference type="ARBA" id="ARBA00007577"/>
    </source>
</evidence>
<feature type="transmembrane region" description="Helical" evidence="12">
    <location>
        <begin position="824"/>
        <end position="852"/>
    </location>
</feature>
<comment type="similarity">
    <text evidence="2">Belongs to the ABC transporter superfamily. ABCB family. Multidrug resistance exporter (TC 3.A.1.201) subfamily.</text>
</comment>
<dbReference type="Pfam" id="PF00005">
    <property type="entry name" value="ABC_tran"/>
    <property type="match status" value="2"/>
</dbReference>
<evidence type="ECO:0000256" key="6">
    <source>
        <dbReference type="ARBA" id="ARBA00022741"/>
    </source>
</evidence>
<keyword evidence="3" id="KW-0813">Transport</keyword>
<dbReference type="InterPro" id="IPR011527">
    <property type="entry name" value="ABC1_TM_dom"/>
</dbReference>
<dbReference type="FunFam" id="3.40.50.300:FF:000913">
    <property type="entry name" value="ABC multidrug transporter SitT"/>
    <property type="match status" value="1"/>
</dbReference>
<evidence type="ECO:0000256" key="5">
    <source>
        <dbReference type="ARBA" id="ARBA00022737"/>
    </source>
</evidence>
<feature type="domain" description="ABC transporter" evidence="13">
    <location>
        <begin position="1103"/>
        <end position="1343"/>
    </location>
</feature>
<evidence type="ECO:0000256" key="3">
    <source>
        <dbReference type="ARBA" id="ARBA00022448"/>
    </source>
</evidence>
<keyword evidence="6" id="KW-0547">Nucleotide-binding</keyword>
<keyword evidence="5" id="KW-0677">Repeat</keyword>
<evidence type="ECO:0000313" key="16">
    <source>
        <dbReference type="Proteomes" id="UP000759537"/>
    </source>
</evidence>
<dbReference type="SUPFAM" id="SSF52540">
    <property type="entry name" value="P-loop containing nucleoside triphosphate hydrolases"/>
    <property type="match status" value="2"/>
</dbReference>
<comment type="caution">
    <text evidence="15">The sequence shown here is derived from an EMBL/GenBank/DDBJ whole genome shotgun (WGS) entry which is preliminary data.</text>
</comment>
<evidence type="ECO:0000256" key="8">
    <source>
        <dbReference type="ARBA" id="ARBA00022989"/>
    </source>
</evidence>
<feature type="domain" description="ABC transporter" evidence="13">
    <location>
        <begin position="447"/>
        <end position="692"/>
    </location>
</feature>
<dbReference type="CDD" id="cd03249">
    <property type="entry name" value="ABC_MTABC3_MDL1_MDL2"/>
    <property type="match status" value="2"/>
</dbReference>
<dbReference type="GO" id="GO:0005743">
    <property type="term" value="C:mitochondrial inner membrane"/>
    <property type="evidence" value="ECO:0007669"/>
    <property type="project" value="TreeGrafter"/>
</dbReference>
<dbReference type="Gene3D" id="1.20.1560.10">
    <property type="entry name" value="ABC transporter type 1, transmembrane domain"/>
    <property type="match status" value="1"/>
</dbReference>
<dbReference type="Proteomes" id="UP000759537">
    <property type="component" value="Unassembled WGS sequence"/>
</dbReference>
<keyword evidence="4 12" id="KW-0812">Transmembrane</keyword>
<keyword evidence="10" id="KW-0325">Glycoprotein</keyword>
<dbReference type="InterPro" id="IPR003593">
    <property type="entry name" value="AAA+_ATPase"/>
</dbReference>
<dbReference type="InterPro" id="IPR039421">
    <property type="entry name" value="Type_1_exporter"/>
</dbReference>
<dbReference type="Gene3D" id="3.40.50.300">
    <property type="entry name" value="P-loop containing nucleotide triphosphate hydrolases"/>
    <property type="match status" value="2"/>
</dbReference>
<evidence type="ECO:0000259" key="14">
    <source>
        <dbReference type="PROSITE" id="PS50929"/>
    </source>
</evidence>
<keyword evidence="9 12" id="KW-0472">Membrane</keyword>
<feature type="transmembrane region" description="Helical" evidence="12">
    <location>
        <begin position="270"/>
        <end position="291"/>
    </location>
</feature>
<organism evidence="15 16">
    <name type="scientific">Russula ochroleuca</name>
    <dbReference type="NCBI Taxonomy" id="152965"/>
    <lineage>
        <taxon>Eukaryota</taxon>
        <taxon>Fungi</taxon>
        <taxon>Dikarya</taxon>
        <taxon>Basidiomycota</taxon>
        <taxon>Agaricomycotina</taxon>
        <taxon>Agaricomycetes</taxon>
        <taxon>Russulales</taxon>
        <taxon>Russulaceae</taxon>
        <taxon>Russula</taxon>
    </lineage>
</organism>
<dbReference type="PROSITE" id="PS50893">
    <property type="entry name" value="ABC_TRANSPORTER_2"/>
    <property type="match status" value="2"/>
</dbReference>
<keyword evidence="7" id="KW-0067">ATP-binding</keyword>
<evidence type="ECO:0000313" key="15">
    <source>
        <dbReference type="EMBL" id="KAF8480275.1"/>
    </source>
</evidence>
<dbReference type="InterPro" id="IPR036640">
    <property type="entry name" value="ABC1_TM_sf"/>
</dbReference>
<evidence type="ECO:0000259" key="13">
    <source>
        <dbReference type="PROSITE" id="PS50893"/>
    </source>
</evidence>
<keyword evidence="16" id="KW-1185">Reference proteome</keyword>
<dbReference type="CDD" id="cd18577">
    <property type="entry name" value="ABC_6TM_Pgp_ABCB1_D1_like"/>
    <property type="match status" value="1"/>
</dbReference>
<keyword evidence="8 12" id="KW-1133">Transmembrane helix</keyword>
<dbReference type="FunFam" id="3.40.50.300:FF:000066">
    <property type="entry name" value="ABC transporter B family member 1"/>
    <property type="match status" value="1"/>
</dbReference>
<name>A0A9P5MW83_9AGAM</name>
<evidence type="ECO:0000256" key="10">
    <source>
        <dbReference type="ARBA" id="ARBA00023180"/>
    </source>
</evidence>
<dbReference type="PROSITE" id="PS50929">
    <property type="entry name" value="ABC_TM1F"/>
    <property type="match status" value="2"/>
</dbReference>
<dbReference type="OrthoDB" id="6500128at2759"/>
<dbReference type="PROSITE" id="PS00211">
    <property type="entry name" value="ABC_TRANSPORTER_1"/>
    <property type="match status" value="2"/>
</dbReference>
<feature type="transmembrane region" description="Helical" evidence="12">
    <location>
        <begin position="347"/>
        <end position="365"/>
    </location>
</feature>
<dbReference type="EMBL" id="WHVB01000008">
    <property type="protein sequence ID" value="KAF8480275.1"/>
    <property type="molecule type" value="Genomic_DNA"/>
</dbReference>
<reference evidence="15" key="2">
    <citation type="journal article" date="2020" name="Nat. Commun.">
        <title>Large-scale genome sequencing of mycorrhizal fungi provides insights into the early evolution of symbiotic traits.</title>
        <authorList>
            <person name="Miyauchi S."/>
            <person name="Kiss E."/>
            <person name="Kuo A."/>
            <person name="Drula E."/>
            <person name="Kohler A."/>
            <person name="Sanchez-Garcia M."/>
            <person name="Morin E."/>
            <person name="Andreopoulos B."/>
            <person name="Barry K.W."/>
            <person name="Bonito G."/>
            <person name="Buee M."/>
            <person name="Carver A."/>
            <person name="Chen C."/>
            <person name="Cichocki N."/>
            <person name="Clum A."/>
            <person name="Culley D."/>
            <person name="Crous P.W."/>
            <person name="Fauchery L."/>
            <person name="Girlanda M."/>
            <person name="Hayes R.D."/>
            <person name="Keri Z."/>
            <person name="LaButti K."/>
            <person name="Lipzen A."/>
            <person name="Lombard V."/>
            <person name="Magnuson J."/>
            <person name="Maillard F."/>
            <person name="Murat C."/>
            <person name="Nolan M."/>
            <person name="Ohm R.A."/>
            <person name="Pangilinan J."/>
            <person name="Pereira M.F."/>
            <person name="Perotto S."/>
            <person name="Peter M."/>
            <person name="Pfister S."/>
            <person name="Riley R."/>
            <person name="Sitrit Y."/>
            <person name="Stielow J.B."/>
            <person name="Szollosi G."/>
            <person name="Zifcakova L."/>
            <person name="Stursova M."/>
            <person name="Spatafora J.W."/>
            <person name="Tedersoo L."/>
            <person name="Vaario L.M."/>
            <person name="Yamada A."/>
            <person name="Yan M."/>
            <person name="Wang P."/>
            <person name="Xu J."/>
            <person name="Bruns T."/>
            <person name="Baldrian P."/>
            <person name="Vilgalys R."/>
            <person name="Dunand C."/>
            <person name="Henrissat B."/>
            <person name="Grigoriev I.V."/>
            <person name="Hibbett D."/>
            <person name="Nagy L.G."/>
            <person name="Martin F.M."/>
        </authorList>
    </citation>
    <scope>NUCLEOTIDE SEQUENCE</scope>
    <source>
        <strain evidence="15">Prilba</strain>
    </source>
</reference>
<keyword evidence="15" id="KW-0378">Hydrolase</keyword>
<gene>
    <name evidence="15" type="ORF">DFH94DRAFT_741655</name>
</gene>
<dbReference type="GO" id="GO:0005886">
    <property type="term" value="C:plasma membrane"/>
    <property type="evidence" value="ECO:0007669"/>
    <property type="project" value="UniProtKB-SubCell"/>
</dbReference>
<feature type="transmembrane region" description="Helical" evidence="12">
    <location>
        <begin position="172"/>
        <end position="192"/>
    </location>
</feature>
<dbReference type="GO" id="GO:0090374">
    <property type="term" value="P:oligopeptide export from mitochondrion"/>
    <property type="evidence" value="ECO:0007669"/>
    <property type="project" value="TreeGrafter"/>
</dbReference>
<feature type="transmembrane region" description="Helical" evidence="12">
    <location>
        <begin position="1041"/>
        <end position="1063"/>
    </location>
</feature>
<feature type="transmembrane region" description="Helical" evidence="12">
    <location>
        <begin position="385"/>
        <end position="404"/>
    </location>
</feature>
<dbReference type="GO" id="GO:0016887">
    <property type="term" value="F:ATP hydrolysis activity"/>
    <property type="evidence" value="ECO:0007669"/>
    <property type="project" value="InterPro"/>
</dbReference>
<evidence type="ECO:0000256" key="12">
    <source>
        <dbReference type="SAM" id="Phobius"/>
    </source>
</evidence>
<reference evidence="15" key="1">
    <citation type="submission" date="2019-10" db="EMBL/GenBank/DDBJ databases">
        <authorList>
            <consortium name="DOE Joint Genome Institute"/>
            <person name="Kuo A."/>
            <person name="Miyauchi S."/>
            <person name="Kiss E."/>
            <person name="Drula E."/>
            <person name="Kohler A."/>
            <person name="Sanchez-Garcia M."/>
            <person name="Andreopoulos B."/>
            <person name="Barry K.W."/>
            <person name="Bonito G."/>
            <person name="Buee M."/>
            <person name="Carver A."/>
            <person name="Chen C."/>
            <person name="Cichocki N."/>
            <person name="Clum A."/>
            <person name="Culley D."/>
            <person name="Crous P.W."/>
            <person name="Fauchery L."/>
            <person name="Girlanda M."/>
            <person name="Hayes R."/>
            <person name="Keri Z."/>
            <person name="LaButti K."/>
            <person name="Lipzen A."/>
            <person name="Lombard V."/>
            <person name="Magnuson J."/>
            <person name="Maillard F."/>
            <person name="Morin E."/>
            <person name="Murat C."/>
            <person name="Nolan M."/>
            <person name="Ohm R."/>
            <person name="Pangilinan J."/>
            <person name="Pereira M."/>
            <person name="Perotto S."/>
            <person name="Peter M."/>
            <person name="Riley R."/>
            <person name="Sitrit Y."/>
            <person name="Stielow B."/>
            <person name="Szollosi G."/>
            <person name="Zifcakova L."/>
            <person name="Stursova M."/>
            <person name="Spatafora J.W."/>
            <person name="Tedersoo L."/>
            <person name="Vaario L.-M."/>
            <person name="Yamada A."/>
            <person name="Yan M."/>
            <person name="Wang P."/>
            <person name="Xu J."/>
            <person name="Bruns T."/>
            <person name="Baldrian P."/>
            <person name="Vilgalys R."/>
            <person name="Henrissat B."/>
            <person name="Grigoriev I.V."/>
            <person name="Hibbett D."/>
            <person name="Nagy L.G."/>
            <person name="Martin F.M."/>
        </authorList>
    </citation>
    <scope>NUCLEOTIDE SEQUENCE</scope>
    <source>
        <strain evidence="15">Prilba</strain>
    </source>
</reference>
<accession>A0A9P5MW83</accession>
<dbReference type="InterPro" id="IPR017871">
    <property type="entry name" value="ABC_transporter-like_CS"/>
</dbReference>
<dbReference type="FunFam" id="1.20.1560.10:FF:000102">
    <property type="entry name" value="ABC multidrug transporter Mdr1"/>
    <property type="match status" value="1"/>
</dbReference>
<dbReference type="PANTHER" id="PTHR43394">
    <property type="entry name" value="ATP-DEPENDENT PERMEASE MDL1, MITOCHONDRIAL"/>
    <property type="match status" value="1"/>
</dbReference>
<protein>
    <submittedName>
        <fullName evidence="15">P-loop containing nucleoside triphosphate hydrolase protein</fullName>
    </submittedName>
</protein>
<evidence type="ECO:0000256" key="1">
    <source>
        <dbReference type="ARBA" id="ARBA00004651"/>
    </source>
</evidence>
<dbReference type="CDD" id="cd18578">
    <property type="entry name" value="ABC_6TM_Pgp_ABCB1_D2_like"/>
    <property type="match status" value="1"/>
</dbReference>
<evidence type="ECO:0000256" key="11">
    <source>
        <dbReference type="SAM" id="MobiDB-lite"/>
    </source>
</evidence>
<dbReference type="InterPro" id="IPR027417">
    <property type="entry name" value="P-loop_NTPase"/>
</dbReference>